<dbReference type="Pfam" id="PF00078">
    <property type="entry name" value="RVT_1"/>
    <property type="match status" value="1"/>
</dbReference>
<name>A0A016VBP7_9BILA</name>
<dbReference type="Gene3D" id="3.60.21.10">
    <property type="match status" value="2"/>
</dbReference>
<proteinExistence type="predicted"/>
<gene>
    <name evidence="2" type="primary">Acey_s0012.g1670</name>
    <name evidence="2" type="ORF">Y032_0012g1670</name>
</gene>
<dbReference type="Gene3D" id="3.60.10.10">
    <property type="entry name" value="Endonuclease/exonuclease/phosphatase"/>
    <property type="match status" value="1"/>
</dbReference>
<dbReference type="PANTHER" id="PTHR47027:SF29">
    <property type="entry name" value="C2H2-TYPE DOMAIN-CONTAINING PROTEIN"/>
    <property type="match status" value="1"/>
</dbReference>
<reference evidence="3" key="1">
    <citation type="journal article" date="2015" name="Nat. Genet.">
        <title>The genome and transcriptome of the zoonotic hookworm Ancylostoma ceylanicum identify infection-specific gene families.</title>
        <authorList>
            <person name="Schwarz E.M."/>
            <person name="Hu Y."/>
            <person name="Antoshechkin I."/>
            <person name="Miller M.M."/>
            <person name="Sternberg P.W."/>
            <person name="Aroian R.V."/>
        </authorList>
    </citation>
    <scope>NUCLEOTIDE SEQUENCE</scope>
    <source>
        <strain evidence="3">HY135</strain>
    </source>
</reference>
<dbReference type="InterPro" id="IPR036691">
    <property type="entry name" value="Endo/exonu/phosph_ase_sf"/>
</dbReference>
<feature type="domain" description="Reverse transcriptase" evidence="1">
    <location>
        <begin position="570"/>
        <end position="821"/>
    </location>
</feature>
<dbReference type="GO" id="GO:0003824">
    <property type="term" value="F:catalytic activity"/>
    <property type="evidence" value="ECO:0007669"/>
    <property type="project" value="InterPro"/>
</dbReference>
<dbReference type="EMBL" id="JARK01001348">
    <property type="protein sequence ID" value="EYC25049.1"/>
    <property type="molecule type" value="Genomic_DNA"/>
</dbReference>
<dbReference type="AlphaFoldDB" id="A0A016VBP7"/>
<dbReference type="OrthoDB" id="410104at2759"/>
<dbReference type="Gene3D" id="3.30.70.270">
    <property type="match status" value="1"/>
</dbReference>
<dbReference type="PANTHER" id="PTHR47027">
    <property type="entry name" value="REVERSE TRANSCRIPTASE DOMAIN-CONTAINING PROTEIN"/>
    <property type="match status" value="1"/>
</dbReference>
<dbReference type="InterPro" id="IPR029052">
    <property type="entry name" value="Metallo-depent_PP-like"/>
</dbReference>
<organism evidence="2 3">
    <name type="scientific">Ancylostoma ceylanicum</name>
    <dbReference type="NCBI Taxonomy" id="53326"/>
    <lineage>
        <taxon>Eukaryota</taxon>
        <taxon>Metazoa</taxon>
        <taxon>Ecdysozoa</taxon>
        <taxon>Nematoda</taxon>
        <taxon>Chromadorea</taxon>
        <taxon>Rhabditida</taxon>
        <taxon>Rhabditina</taxon>
        <taxon>Rhabditomorpha</taxon>
        <taxon>Strongyloidea</taxon>
        <taxon>Ancylostomatidae</taxon>
        <taxon>Ancylostomatinae</taxon>
        <taxon>Ancylostoma</taxon>
    </lineage>
</organism>
<dbReference type="PROSITE" id="PS50878">
    <property type="entry name" value="RT_POL"/>
    <property type="match status" value="1"/>
</dbReference>
<dbReference type="CDD" id="cd09076">
    <property type="entry name" value="L1-EN"/>
    <property type="match status" value="1"/>
</dbReference>
<dbReference type="InterPro" id="IPR005135">
    <property type="entry name" value="Endo/exonuclease/phosphatase"/>
</dbReference>
<dbReference type="Proteomes" id="UP000024635">
    <property type="component" value="Unassembled WGS sequence"/>
</dbReference>
<evidence type="ECO:0000259" key="1">
    <source>
        <dbReference type="PROSITE" id="PS50878"/>
    </source>
</evidence>
<evidence type="ECO:0000313" key="2">
    <source>
        <dbReference type="EMBL" id="EYC25049.1"/>
    </source>
</evidence>
<dbReference type="STRING" id="53326.A0A016VBP7"/>
<dbReference type="InterPro" id="IPR043502">
    <property type="entry name" value="DNA/RNA_pol_sf"/>
</dbReference>
<protein>
    <recommendedName>
        <fullName evidence="1">Reverse transcriptase domain-containing protein</fullName>
    </recommendedName>
</protein>
<dbReference type="Pfam" id="PF03372">
    <property type="entry name" value="Exo_endo_phos"/>
    <property type="match status" value="1"/>
</dbReference>
<keyword evidence="3" id="KW-1185">Reference proteome</keyword>
<comment type="caution">
    <text evidence="2">The sequence shown here is derived from an EMBL/GenBank/DDBJ whole genome shotgun (WGS) entry which is preliminary data.</text>
</comment>
<evidence type="ECO:0000313" key="3">
    <source>
        <dbReference type="Proteomes" id="UP000024635"/>
    </source>
</evidence>
<dbReference type="InterPro" id="IPR043128">
    <property type="entry name" value="Rev_trsase/Diguanyl_cyclase"/>
</dbReference>
<sequence length="1172" mass="134508">MLKEKRPVKPVRQMKLDTPIKPDHIRFVCIGCTHGLKIEPARVPPGDVLLVAGDFTTCGLPKEVAHFNKNLIATLNVRRLSTRERLVELEEALRRTHVDILAITELRWKGTGCIDLANTGYRFFYAGPENTTSPSGTGFLVSSRLTSYIDIFEREDDRSSRLDLRIGEHLIRCFSIYAPPSSCFGAEDDEQYSKFLEKLQKVLQQSGPNKICSSRITQKRISKAPEVHILLLGDFNAKLGKKENQEETCVGHYGYSDDRNDRGRLLIEFCEQHHLRASATFFKARNGRKWTWKSPDGVTRNCIDHIFACQHLRFTNVRTGTLNFETDHRLLRGTLQWPKFVNKAGRKTRSRYYLDRDIYKNVISVTCHSVSSCSRNRYEDLCKQIKNAAELATRRRESRSCLSSNTLALMKQRQQMKKTIETPLDRLAYTETCKMLRRLIREDIRLHHCRMVEKAVQSRQSLRRIRGETEVGHHQLFQLRNRRGDMCRSKTEISEVVKQFYEELYTSRVHITHTAIPAQDNCPPFLECEVEAALRSMKSGRTPGHDRITTEMVKWGGEMLTPMITELFNQCLYSGEVPEKMADAITILLHKKGDPSELKNYRPISLLSVLCKLLTKVINRRVENTLDSEQPREQAGFRRNYSTIDHLHAVNELIERCSEYQIPLFLAFVDYEKAFDTVEVNFLWNVLQEQGVHAQLIALLRGIYASARTIVKVGDMAIPINICRGVRQGDTISPKLFTAALEHIFRKLEWNEYGQSVNGVQLTNLRFADDVVLIAKSTQELQTMMNDLDEHSRSCGLKINTSKTKVMTAGRSTISIRGVQLEYVESFVYLGQKISLSRDHSGEVMRRIHAGWNSFRRYENFLSSRTVEMKWKRALFNLCVLPSMLYGAETWVLTKSARHKLAAAQRRMERCMVGIRLLDRRTNAWLRGVTKVKDVVASAIERKWAYSWKLAKSAEVKWSKELTEWRPPLNRLPGRPRTRWRDEFQKLLGTCNWQSIARMMTKKQWTDLMSLVLAESAKNAPPLALTFRKFGASSGCFMNTGQLKHAYKVVIAGNHECTFDDSFLRASNREVEAKEMALKHALQASLASSKVTSPKSLLTNAIYLEDSVIELFGIIIYGTPWQPRVDNWAFNLSRGQPLLDKWNNIPAGVDVLLTHTPPLGELSYLGESFTLQ</sequence>
<dbReference type="SUPFAM" id="SSF56219">
    <property type="entry name" value="DNase I-like"/>
    <property type="match status" value="1"/>
</dbReference>
<dbReference type="CDD" id="cd01650">
    <property type="entry name" value="RT_nLTR_like"/>
    <property type="match status" value="1"/>
</dbReference>
<accession>A0A016VBP7</accession>
<dbReference type="InterPro" id="IPR000477">
    <property type="entry name" value="RT_dom"/>
</dbReference>
<dbReference type="SUPFAM" id="SSF56672">
    <property type="entry name" value="DNA/RNA polymerases"/>
    <property type="match status" value="1"/>
</dbReference>
<dbReference type="SUPFAM" id="SSF56300">
    <property type="entry name" value="Metallo-dependent phosphatases"/>
    <property type="match status" value="1"/>
</dbReference>